<evidence type="ECO:0000313" key="3">
    <source>
        <dbReference type="Proteomes" id="UP000264702"/>
    </source>
</evidence>
<feature type="chain" id="PRO_5017010101" evidence="1">
    <location>
        <begin position="24"/>
        <end position="172"/>
    </location>
</feature>
<keyword evidence="3" id="KW-1185">Reference proteome</keyword>
<sequence>MRRRTVLFVLLAALFASVLPLSAQSSSGTILSVMETTKLLPDAVFFAGQSASTQLRNSGGVHYADNLYTLVTLVDNSGYSSGVKEKYQAYFITEAPLSIGGHPLPAGIYGVGFLTGNRFNVMDVGAHDLLTTPSTHDDQMKRPRPLLILPTAAPGTYRLCSGRDCVEFKRAK</sequence>
<dbReference type="AlphaFoldDB" id="A0A372IUZ4"/>
<evidence type="ECO:0000313" key="2">
    <source>
        <dbReference type="EMBL" id="RFU18725.1"/>
    </source>
</evidence>
<feature type="signal peptide" evidence="1">
    <location>
        <begin position="1"/>
        <end position="23"/>
    </location>
</feature>
<gene>
    <name evidence="2" type="ORF">D0Y96_02520</name>
</gene>
<accession>A0A372IUZ4</accession>
<dbReference type="EMBL" id="QVQT01000001">
    <property type="protein sequence ID" value="RFU18725.1"/>
    <property type="molecule type" value="Genomic_DNA"/>
</dbReference>
<keyword evidence="1" id="KW-0732">Signal</keyword>
<organism evidence="2 3">
    <name type="scientific">Paracidobacterium acidisoli</name>
    <dbReference type="NCBI Taxonomy" id="2303751"/>
    <lineage>
        <taxon>Bacteria</taxon>
        <taxon>Pseudomonadati</taxon>
        <taxon>Acidobacteriota</taxon>
        <taxon>Terriglobia</taxon>
        <taxon>Terriglobales</taxon>
        <taxon>Acidobacteriaceae</taxon>
        <taxon>Paracidobacterium</taxon>
    </lineage>
</organism>
<protein>
    <submittedName>
        <fullName evidence="2">Uncharacterized protein</fullName>
    </submittedName>
</protein>
<name>A0A372IUZ4_9BACT</name>
<dbReference type="Proteomes" id="UP000264702">
    <property type="component" value="Unassembled WGS sequence"/>
</dbReference>
<evidence type="ECO:0000256" key="1">
    <source>
        <dbReference type="SAM" id="SignalP"/>
    </source>
</evidence>
<dbReference type="OrthoDB" id="120644at2"/>
<comment type="caution">
    <text evidence="2">The sequence shown here is derived from an EMBL/GenBank/DDBJ whole genome shotgun (WGS) entry which is preliminary data.</text>
</comment>
<proteinExistence type="predicted"/>
<reference evidence="2 3" key="1">
    <citation type="submission" date="2018-08" db="EMBL/GenBank/DDBJ databases">
        <title>Acidipila sp. 4G-K13, an acidobacterium isolated from forest soil.</title>
        <authorList>
            <person name="Gao Z.-H."/>
            <person name="Qiu L.-H."/>
        </authorList>
    </citation>
    <scope>NUCLEOTIDE SEQUENCE [LARGE SCALE GENOMIC DNA]</scope>
    <source>
        <strain evidence="2 3">4G-K13</strain>
    </source>
</reference>